<dbReference type="PANTHER" id="PTHR43791">
    <property type="entry name" value="PERMEASE-RELATED"/>
    <property type="match status" value="1"/>
</dbReference>
<feature type="transmembrane region" description="Helical" evidence="6">
    <location>
        <begin position="352"/>
        <end position="372"/>
    </location>
</feature>
<dbReference type="InterPro" id="IPR011701">
    <property type="entry name" value="MFS"/>
</dbReference>
<gene>
    <name evidence="7" type="ORF">DERYTH_LOCUS10509</name>
</gene>
<dbReference type="GO" id="GO:0022857">
    <property type="term" value="F:transmembrane transporter activity"/>
    <property type="evidence" value="ECO:0007669"/>
    <property type="project" value="InterPro"/>
</dbReference>
<feature type="transmembrane region" description="Helical" evidence="6">
    <location>
        <begin position="75"/>
        <end position="101"/>
    </location>
</feature>
<evidence type="ECO:0000256" key="4">
    <source>
        <dbReference type="ARBA" id="ARBA00022989"/>
    </source>
</evidence>
<reference evidence="7" key="1">
    <citation type="submission" date="2021-06" db="EMBL/GenBank/DDBJ databases">
        <authorList>
            <person name="Kallberg Y."/>
            <person name="Tangrot J."/>
            <person name="Rosling A."/>
        </authorList>
    </citation>
    <scope>NUCLEOTIDE SEQUENCE</scope>
    <source>
        <strain evidence="7">MA453B</strain>
    </source>
</reference>
<comment type="subcellular location">
    <subcellularLocation>
        <location evidence="1">Membrane</location>
        <topology evidence="1">Multi-pass membrane protein</topology>
    </subcellularLocation>
</comment>
<feature type="transmembrane region" description="Helical" evidence="6">
    <location>
        <begin position="113"/>
        <end position="135"/>
    </location>
</feature>
<keyword evidence="3 6" id="KW-0812">Transmembrane</keyword>
<keyword evidence="2" id="KW-0813">Transport</keyword>
<dbReference type="PANTHER" id="PTHR43791:SF36">
    <property type="entry name" value="TRANSPORTER, PUTATIVE (AFU_ORTHOLOGUE AFUA_6G08340)-RELATED"/>
    <property type="match status" value="1"/>
</dbReference>
<keyword evidence="5 6" id="KW-0472">Membrane</keyword>
<dbReference type="AlphaFoldDB" id="A0A9N9H505"/>
<name>A0A9N9H505_9GLOM</name>
<feature type="transmembrane region" description="Helical" evidence="6">
    <location>
        <begin position="147"/>
        <end position="168"/>
    </location>
</feature>
<evidence type="ECO:0000256" key="1">
    <source>
        <dbReference type="ARBA" id="ARBA00004141"/>
    </source>
</evidence>
<evidence type="ECO:0000256" key="2">
    <source>
        <dbReference type="ARBA" id="ARBA00022448"/>
    </source>
</evidence>
<feature type="transmembrane region" description="Helical" evidence="6">
    <location>
        <begin position="261"/>
        <end position="277"/>
    </location>
</feature>
<evidence type="ECO:0000313" key="8">
    <source>
        <dbReference type="Proteomes" id="UP000789405"/>
    </source>
</evidence>
<proteinExistence type="predicted"/>
<dbReference type="Gene3D" id="1.20.1250.20">
    <property type="entry name" value="MFS general substrate transporter like domains"/>
    <property type="match status" value="2"/>
</dbReference>
<evidence type="ECO:0000256" key="3">
    <source>
        <dbReference type="ARBA" id="ARBA00022692"/>
    </source>
</evidence>
<sequence length="399" mass="45003">MATHSVDISEKKDEITSISSVEEKKLLKKLDLRIIPLLTLIFTLNFLDRVNIGNARLAHLERDLNLTGVEFNWCLGIFFFARFLLGVFESGLFPAIVFYITKWYTRSERSYRISLFFSGATISGAFSGLLAFAIINLDGKFGLSGWRWIFLIEGSATVIVSFFSYFLITDYVETATWLTEDERKLAVNRLLLDEGHGHTTRFDKSQIFQAFKDLKVYIFMFMYFCILVNMYSFAFFIPTIVNGLGFNAAILADHHKIRSPYLISCLLVAIIGYALIISENSSIALKYSGACIVGLGIFACVPNLLVWTLNNLSGDLKRAVGTAMAISWGNLGGIVSAQLYRPSDAPTYKFGHSIALSLLIASVLLSIVQYYYLNRMNNYKLNDPDRFLKGINEEEAKHL</sequence>
<protein>
    <submittedName>
        <fullName evidence="7">26132_t:CDS:1</fullName>
    </submittedName>
</protein>
<keyword evidence="4 6" id="KW-1133">Transmembrane helix</keyword>
<evidence type="ECO:0000256" key="5">
    <source>
        <dbReference type="ARBA" id="ARBA00023136"/>
    </source>
</evidence>
<dbReference type="GO" id="GO:0016020">
    <property type="term" value="C:membrane"/>
    <property type="evidence" value="ECO:0007669"/>
    <property type="project" value="UniProtKB-SubCell"/>
</dbReference>
<comment type="caution">
    <text evidence="7">The sequence shown here is derived from an EMBL/GenBank/DDBJ whole genome shotgun (WGS) entry which is preliminary data.</text>
</comment>
<evidence type="ECO:0000313" key="7">
    <source>
        <dbReference type="EMBL" id="CAG8657153.1"/>
    </source>
</evidence>
<feature type="transmembrane region" description="Helical" evidence="6">
    <location>
        <begin position="216"/>
        <end position="241"/>
    </location>
</feature>
<feature type="transmembrane region" description="Helical" evidence="6">
    <location>
        <begin position="289"/>
        <end position="307"/>
    </location>
</feature>
<feature type="non-terminal residue" evidence="7">
    <location>
        <position position="1"/>
    </location>
</feature>
<dbReference type="OrthoDB" id="2985014at2759"/>
<dbReference type="EMBL" id="CAJVPY010006143">
    <property type="protein sequence ID" value="CAG8657153.1"/>
    <property type="molecule type" value="Genomic_DNA"/>
</dbReference>
<organism evidence="7 8">
    <name type="scientific">Dentiscutata erythropus</name>
    <dbReference type="NCBI Taxonomy" id="1348616"/>
    <lineage>
        <taxon>Eukaryota</taxon>
        <taxon>Fungi</taxon>
        <taxon>Fungi incertae sedis</taxon>
        <taxon>Mucoromycota</taxon>
        <taxon>Glomeromycotina</taxon>
        <taxon>Glomeromycetes</taxon>
        <taxon>Diversisporales</taxon>
        <taxon>Gigasporaceae</taxon>
        <taxon>Dentiscutata</taxon>
    </lineage>
</organism>
<dbReference type="Proteomes" id="UP000789405">
    <property type="component" value="Unassembled WGS sequence"/>
</dbReference>
<dbReference type="SUPFAM" id="SSF103473">
    <property type="entry name" value="MFS general substrate transporter"/>
    <property type="match status" value="1"/>
</dbReference>
<dbReference type="Pfam" id="PF07690">
    <property type="entry name" value="MFS_1"/>
    <property type="match status" value="1"/>
</dbReference>
<keyword evidence="8" id="KW-1185">Reference proteome</keyword>
<evidence type="ECO:0000256" key="6">
    <source>
        <dbReference type="SAM" id="Phobius"/>
    </source>
</evidence>
<dbReference type="InterPro" id="IPR036259">
    <property type="entry name" value="MFS_trans_sf"/>
</dbReference>
<accession>A0A9N9H505</accession>